<name>A0A917VJU3_9ACTN</name>
<gene>
    <name evidence="1" type="ORF">GCM10007964_33380</name>
</gene>
<accession>A0A917VJU3</accession>
<sequence>MGHQRDTVGSDALHRLAAEQDQVLSRRQLIALGFSRHRLRDQLAARRWQRAGRKSVVVNTGPLSERQQWWVALFDSGPKAVLAGLTAAQASGLEGFRRRPIHVLVPDGGAGVPPPGVRLHSSRSPRPGDVHPLLRPPRTIMSRSLVDAALWEPRLRLGAAILAAGVQQRLARARDLRELTERATWSAARPFYLAVLGDIEGGAHALTELDFADICRRHHLPPPTRQGRRKDAQRRVRYLDAEWTPWRLAVEIDGAPHLDVLHAWADMTRQNEIVLATDLCVLRFPSVALRTDEGTVVDHVRRGLRLNGWRG</sequence>
<dbReference type="RefSeq" id="WP_189163932.1">
    <property type="nucleotide sequence ID" value="NZ_BMNT01000017.1"/>
</dbReference>
<dbReference type="Proteomes" id="UP000645217">
    <property type="component" value="Unassembled WGS sequence"/>
</dbReference>
<evidence type="ECO:0008006" key="3">
    <source>
        <dbReference type="Google" id="ProtNLM"/>
    </source>
</evidence>
<dbReference type="AlphaFoldDB" id="A0A917VJU3"/>
<organism evidence="1 2">
    <name type="scientific">Sphaerisporangium melleum</name>
    <dbReference type="NCBI Taxonomy" id="321316"/>
    <lineage>
        <taxon>Bacteria</taxon>
        <taxon>Bacillati</taxon>
        <taxon>Actinomycetota</taxon>
        <taxon>Actinomycetes</taxon>
        <taxon>Streptosporangiales</taxon>
        <taxon>Streptosporangiaceae</taxon>
        <taxon>Sphaerisporangium</taxon>
    </lineage>
</organism>
<reference evidence="1" key="1">
    <citation type="journal article" date="2014" name="Int. J. Syst. Evol. Microbiol.">
        <title>Complete genome sequence of Corynebacterium casei LMG S-19264T (=DSM 44701T), isolated from a smear-ripened cheese.</title>
        <authorList>
            <consortium name="US DOE Joint Genome Institute (JGI-PGF)"/>
            <person name="Walter F."/>
            <person name="Albersmeier A."/>
            <person name="Kalinowski J."/>
            <person name="Ruckert C."/>
        </authorList>
    </citation>
    <scope>NUCLEOTIDE SEQUENCE</scope>
    <source>
        <strain evidence="1">JCM 13064</strain>
    </source>
</reference>
<protein>
    <recommendedName>
        <fullName evidence="3">DUF559 domain-containing protein</fullName>
    </recommendedName>
</protein>
<evidence type="ECO:0000313" key="1">
    <source>
        <dbReference type="EMBL" id="GGK88150.1"/>
    </source>
</evidence>
<keyword evidence="2" id="KW-1185">Reference proteome</keyword>
<dbReference type="EMBL" id="BMNT01000017">
    <property type="protein sequence ID" value="GGK88150.1"/>
    <property type="molecule type" value="Genomic_DNA"/>
</dbReference>
<proteinExistence type="predicted"/>
<comment type="caution">
    <text evidence="1">The sequence shown here is derived from an EMBL/GenBank/DDBJ whole genome shotgun (WGS) entry which is preliminary data.</text>
</comment>
<reference evidence="1" key="2">
    <citation type="submission" date="2020-09" db="EMBL/GenBank/DDBJ databases">
        <authorList>
            <person name="Sun Q."/>
            <person name="Ohkuma M."/>
        </authorList>
    </citation>
    <scope>NUCLEOTIDE SEQUENCE</scope>
    <source>
        <strain evidence="1">JCM 13064</strain>
    </source>
</reference>
<evidence type="ECO:0000313" key="2">
    <source>
        <dbReference type="Proteomes" id="UP000645217"/>
    </source>
</evidence>